<organism evidence="2 3">
    <name type="scientific">Drosophila virilis</name>
    <name type="common">Fruit fly</name>
    <dbReference type="NCBI Taxonomy" id="7244"/>
    <lineage>
        <taxon>Eukaryota</taxon>
        <taxon>Metazoa</taxon>
        <taxon>Ecdysozoa</taxon>
        <taxon>Arthropoda</taxon>
        <taxon>Hexapoda</taxon>
        <taxon>Insecta</taxon>
        <taxon>Pterygota</taxon>
        <taxon>Neoptera</taxon>
        <taxon>Endopterygota</taxon>
        <taxon>Diptera</taxon>
        <taxon>Brachycera</taxon>
        <taxon>Muscomorpha</taxon>
        <taxon>Ephydroidea</taxon>
        <taxon>Drosophilidae</taxon>
        <taxon>Drosophila</taxon>
    </lineage>
</organism>
<dbReference type="InParanoid" id="A0A0Q9WJ65"/>
<feature type="signal peptide" evidence="1">
    <location>
        <begin position="1"/>
        <end position="20"/>
    </location>
</feature>
<sequence length="56" mass="5979">MKIFFLLVLVLAVVFSMSAAETAPPAHHGHPKFVRSVAADPLNQGENKDDVKACCG</sequence>
<evidence type="ECO:0000313" key="2">
    <source>
        <dbReference type="EMBL" id="KRF84781.1"/>
    </source>
</evidence>
<protein>
    <submittedName>
        <fullName evidence="2">Uncharacterized protein</fullName>
    </submittedName>
</protein>
<keyword evidence="3" id="KW-1185">Reference proteome</keyword>
<keyword evidence="1" id="KW-0732">Signal</keyword>
<dbReference type="Proteomes" id="UP000008792">
    <property type="component" value="Unassembled WGS sequence"/>
</dbReference>
<proteinExistence type="predicted"/>
<dbReference type="EMBL" id="CH940647">
    <property type="protein sequence ID" value="KRF84781.1"/>
    <property type="molecule type" value="Genomic_DNA"/>
</dbReference>
<accession>A0A0Q9WJ65</accession>
<dbReference type="AlphaFoldDB" id="A0A0Q9WJ65"/>
<evidence type="ECO:0000256" key="1">
    <source>
        <dbReference type="SAM" id="SignalP"/>
    </source>
</evidence>
<feature type="chain" id="PRO_5006386829" evidence="1">
    <location>
        <begin position="21"/>
        <end position="56"/>
    </location>
</feature>
<gene>
    <name evidence="2" type="primary">Dvir\GJ13673</name>
    <name evidence="2" type="ORF">Dvir_GJ13673</name>
</gene>
<name>A0A0Q9WJ65_DROVI</name>
<reference evidence="2 3" key="1">
    <citation type="journal article" date="2007" name="Nature">
        <title>Evolution of genes and genomes on the Drosophila phylogeny.</title>
        <authorList>
            <consortium name="Drosophila 12 Genomes Consortium"/>
            <person name="Clark A.G."/>
            <person name="Eisen M.B."/>
            <person name="Smith D.R."/>
            <person name="Bergman C.M."/>
            <person name="Oliver B."/>
            <person name="Markow T.A."/>
            <person name="Kaufman T.C."/>
            <person name="Kellis M."/>
            <person name="Gelbart W."/>
            <person name="Iyer V.N."/>
            <person name="Pollard D.A."/>
            <person name="Sackton T.B."/>
            <person name="Larracuente A.M."/>
            <person name="Singh N.D."/>
            <person name="Abad J.P."/>
            <person name="Abt D.N."/>
            <person name="Adryan B."/>
            <person name="Aguade M."/>
            <person name="Akashi H."/>
            <person name="Anderson W.W."/>
            <person name="Aquadro C.F."/>
            <person name="Ardell D.H."/>
            <person name="Arguello R."/>
            <person name="Artieri C.G."/>
            <person name="Barbash D.A."/>
            <person name="Barker D."/>
            <person name="Barsanti P."/>
            <person name="Batterham P."/>
            <person name="Batzoglou S."/>
            <person name="Begun D."/>
            <person name="Bhutkar A."/>
            <person name="Blanco E."/>
            <person name="Bosak S.A."/>
            <person name="Bradley R.K."/>
            <person name="Brand A.D."/>
            <person name="Brent M.R."/>
            <person name="Brooks A.N."/>
            <person name="Brown R.H."/>
            <person name="Butlin R.K."/>
            <person name="Caggese C."/>
            <person name="Calvi B.R."/>
            <person name="Bernardo de Carvalho A."/>
            <person name="Caspi A."/>
            <person name="Castrezana S."/>
            <person name="Celniker S.E."/>
            <person name="Chang J.L."/>
            <person name="Chapple C."/>
            <person name="Chatterji S."/>
            <person name="Chinwalla A."/>
            <person name="Civetta A."/>
            <person name="Clifton S.W."/>
            <person name="Comeron J.M."/>
            <person name="Costello J.C."/>
            <person name="Coyne J.A."/>
            <person name="Daub J."/>
            <person name="David R.G."/>
            <person name="Delcher A.L."/>
            <person name="Delehaunty K."/>
            <person name="Do C.B."/>
            <person name="Ebling H."/>
            <person name="Edwards K."/>
            <person name="Eickbush T."/>
            <person name="Evans J.D."/>
            <person name="Filipski A."/>
            <person name="Findeiss S."/>
            <person name="Freyhult E."/>
            <person name="Fulton L."/>
            <person name="Fulton R."/>
            <person name="Garcia A.C."/>
            <person name="Gardiner A."/>
            <person name="Garfield D.A."/>
            <person name="Garvin B.E."/>
            <person name="Gibson G."/>
            <person name="Gilbert D."/>
            <person name="Gnerre S."/>
            <person name="Godfrey J."/>
            <person name="Good R."/>
            <person name="Gotea V."/>
            <person name="Gravely B."/>
            <person name="Greenberg A.J."/>
            <person name="Griffiths-Jones S."/>
            <person name="Gross S."/>
            <person name="Guigo R."/>
            <person name="Gustafson E.A."/>
            <person name="Haerty W."/>
            <person name="Hahn M.W."/>
            <person name="Halligan D.L."/>
            <person name="Halpern A.L."/>
            <person name="Halter G.M."/>
            <person name="Han M.V."/>
            <person name="Heger A."/>
            <person name="Hillier L."/>
            <person name="Hinrichs A.S."/>
            <person name="Holmes I."/>
            <person name="Hoskins R.A."/>
            <person name="Hubisz M.J."/>
            <person name="Hultmark D."/>
            <person name="Huntley M.A."/>
            <person name="Jaffe D.B."/>
            <person name="Jagadeeshan S."/>
            <person name="Jeck W.R."/>
            <person name="Johnson J."/>
            <person name="Jones C.D."/>
            <person name="Jordan W.C."/>
            <person name="Karpen G.H."/>
            <person name="Kataoka E."/>
            <person name="Keightley P.D."/>
            <person name="Kheradpour P."/>
            <person name="Kirkness E.F."/>
            <person name="Koerich L.B."/>
            <person name="Kristiansen K."/>
            <person name="Kudrna D."/>
            <person name="Kulathinal R.J."/>
            <person name="Kumar S."/>
            <person name="Kwok R."/>
            <person name="Lander E."/>
            <person name="Langley C.H."/>
            <person name="Lapoint R."/>
            <person name="Lazzaro B.P."/>
            <person name="Lee S.J."/>
            <person name="Levesque L."/>
            <person name="Li R."/>
            <person name="Lin C.F."/>
            <person name="Lin M.F."/>
            <person name="Lindblad-Toh K."/>
            <person name="Llopart A."/>
            <person name="Long M."/>
            <person name="Low L."/>
            <person name="Lozovsky E."/>
            <person name="Lu J."/>
            <person name="Luo M."/>
            <person name="Machado C.A."/>
            <person name="Makalowski W."/>
            <person name="Marzo M."/>
            <person name="Matsuda M."/>
            <person name="Matzkin L."/>
            <person name="McAllister B."/>
            <person name="McBride C.S."/>
            <person name="McKernan B."/>
            <person name="McKernan K."/>
            <person name="Mendez-Lago M."/>
            <person name="Minx P."/>
            <person name="Mollenhauer M.U."/>
            <person name="Montooth K."/>
            <person name="Mount S.M."/>
            <person name="Mu X."/>
            <person name="Myers E."/>
            <person name="Negre B."/>
            <person name="Newfeld S."/>
            <person name="Nielsen R."/>
            <person name="Noor M.A."/>
            <person name="O'Grady P."/>
            <person name="Pachter L."/>
            <person name="Papaceit M."/>
            <person name="Parisi M.J."/>
            <person name="Parisi M."/>
            <person name="Parts L."/>
            <person name="Pedersen J.S."/>
            <person name="Pesole G."/>
            <person name="Phillippy A.M."/>
            <person name="Ponting C.P."/>
            <person name="Pop M."/>
            <person name="Porcelli D."/>
            <person name="Powell J.R."/>
            <person name="Prohaska S."/>
            <person name="Pruitt K."/>
            <person name="Puig M."/>
            <person name="Quesneville H."/>
            <person name="Ram K.R."/>
            <person name="Rand D."/>
            <person name="Rasmussen M.D."/>
            <person name="Reed L.K."/>
            <person name="Reenan R."/>
            <person name="Reily A."/>
            <person name="Remington K.A."/>
            <person name="Rieger T.T."/>
            <person name="Ritchie M.G."/>
            <person name="Robin C."/>
            <person name="Rogers Y.H."/>
            <person name="Rohde C."/>
            <person name="Rozas J."/>
            <person name="Rubenfield M.J."/>
            <person name="Ruiz A."/>
            <person name="Russo S."/>
            <person name="Salzberg S.L."/>
            <person name="Sanchez-Gracia A."/>
            <person name="Saranga D.J."/>
            <person name="Sato H."/>
            <person name="Schaeffer S.W."/>
            <person name="Schatz M.C."/>
            <person name="Schlenke T."/>
            <person name="Schwartz R."/>
            <person name="Segarra C."/>
            <person name="Singh R.S."/>
            <person name="Sirot L."/>
            <person name="Sirota M."/>
            <person name="Sisneros N.B."/>
            <person name="Smith C.D."/>
            <person name="Smith T.F."/>
            <person name="Spieth J."/>
            <person name="Stage D.E."/>
            <person name="Stark A."/>
            <person name="Stephan W."/>
            <person name="Strausberg R.L."/>
            <person name="Strempel S."/>
            <person name="Sturgill D."/>
            <person name="Sutton G."/>
            <person name="Sutton G.G."/>
            <person name="Tao W."/>
            <person name="Teichmann S."/>
            <person name="Tobari Y.N."/>
            <person name="Tomimura Y."/>
            <person name="Tsolas J.M."/>
            <person name="Valente V.L."/>
            <person name="Venter E."/>
            <person name="Venter J.C."/>
            <person name="Vicario S."/>
            <person name="Vieira F.G."/>
            <person name="Vilella A.J."/>
            <person name="Villasante A."/>
            <person name="Walenz B."/>
            <person name="Wang J."/>
            <person name="Wasserman M."/>
            <person name="Watts T."/>
            <person name="Wilson D."/>
            <person name="Wilson R.K."/>
            <person name="Wing R.A."/>
            <person name="Wolfner M.F."/>
            <person name="Wong A."/>
            <person name="Wong G.K."/>
            <person name="Wu C.I."/>
            <person name="Wu G."/>
            <person name="Yamamoto D."/>
            <person name="Yang H.P."/>
            <person name="Yang S.P."/>
            <person name="Yorke J.A."/>
            <person name="Yoshida K."/>
            <person name="Zdobnov E."/>
            <person name="Zhang P."/>
            <person name="Zhang Y."/>
            <person name="Zimin A.V."/>
            <person name="Baldwin J."/>
            <person name="Abdouelleil A."/>
            <person name="Abdulkadir J."/>
            <person name="Abebe A."/>
            <person name="Abera B."/>
            <person name="Abreu J."/>
            <person name="Acer S.C."/>
            <person name="Aftuck L."/>
            <person name="Alexander A."/>
            <person name="An P."/>
            <person name="Anderson E."/>
            <person name="Anderson S."/>
            <person name="Arachi H."/>
            <person name="Azer M."/>
            <person name="Bachantsang P."/>
            <person name="Barry A."/>
            <person name="Bayul T."/>
            <person name="Berlin A."/>
            <person name="Bessette D."/>
            <person name="Bloom T."/>
            <person name="Blye J."/>
            <person name="Boguslavskiy L."/>
            <person name="Bonnet C."/>
            <person name="Boukhgalter B."/>
            <person name="Bourzgui I."/>
            <person name="Brown A."/>
            <person name="Cahill P."/>
            <person name="Channer S."/>
            <person name="Cheshatsang Y."/>
            <person name="Chuda L."/>
            <person name="Citroen M."/>
            <person name="Collymore A."/>
            <person name="Cooke P."/>
            <person name="Costello M."/>
            <person name="D'Aco K."/>
            <person name="Daza R."/>
            <person name="De Haan G."/>
            <person name="DeGray S."/>
            <person name="DeMaso C."/>
            <person name="Dhargay N."/>
            <person name="Dooley K."/>
            <person name="Dooley E."/>
            <person name="Doricent M."/>
            <person name="Dorje P."/>
            <person name="Dorjee K."/>
            <person name="Dupes A."/>
            <person name="Elong R."/>
            <person name="Falk J."/>
            <person name="Farina A."/>
            <person name="Faro S."/>
            <person name="Ferguson D."/>
            <person name="Fisher S."/>
            <person name="Foley C.D."/>
            <person name="Franke A."/>
            <person name="Friedrich D."/>
            <person name="Gadbois L."/>
            <person name="Gearin G."/>
            <person name="Gearin C.R."/>
            <person name="Giannoukos G."/>
            <person name="Goode T."/>
            <person name="Graham J."/>
            <person name="Grandbois E."/>
            <person name="Grewal S."/>
            <person name="Gyaltsen K."/>
            <person name="Hafez N."/>
            <person name="Hagos B."/>
            <person name="Hall J."/>
            <person name="Henson C."/>
            <person name="Hollinger A."/>
            <person name="Honan T."/>
            <person name="Huard M.D."/>
            <person name="Hughes L."/>
            <person name="Hurhula B."/>
            <person name="Husby M.E."/>
            <person name="Kamat A."/>
            <person name="Kanga B."/>
            <person name="Kashin S."/>
            <person name="Khazanovich D."/>
            <person name="Kisner P."/>
            <person name="Lance K."/>
            <person name="Lara M."/>
            <person name="Lee W."/>
            <person name="Lennon N."/>
            <person name="Letendre F."/>
            <person name="LeVine R."/>
            <person name="Lipovsky A."/>
            <person name="Liu X."/>
            <person name="Liu J."/>
            <person name="Liu S."/>
            <person name="Lokyitsang T."/>
            <person name="Lokyitsang Y."/>
            <person name="Lubonja R."/>
            <person name="Lui A."/>
            <person name="MacDonald P."/>
            <person name="Magnisalis V."/>
            <person name="Maru K."/>
            <person name="Matthews C."/>
            <person name="McCusker W."/>
            <person name="McDonough S."/>
            <person name="Mehta T."/>
            <person name="Meldrim J."/>
            <person name="Meneus L."/>
            <person name="Mihai O."/>
            <person name="Mihalev A."/>
            <person name="Mihova T."/>
            <person name="Mittelman R."/>
            <person name="Mlenga V."/>
            <person name="Montmayeur A."/>
            <person name="Mulrain L."/>
            <person name="Navidi A."/>
            <person name="Naylor J."/>
            <person name="Negash T."/>
            <person name="Nguyen T."/>
            <person name="Nguyen N."/>
            <person name="Nicol R."/>
            <person name="Norbu C."/>
            <person name="Norbu N."/>
            <person name="Novod N."/>
            <person name="O'Neill B."/>
            <person name="Osman S."/>
            <person name="Markiewicz E."/>
            <person name="Oyono O.L."/>
            <person name="Patti C."/>
            <person name="Phunkhang P."/>
            <person name="Pierre F."/>
            <person name="Priest M."/>
            <person name="Raghuraman S."/>
            <person name="Rege F."/>
            <person name="Reyes R."/>
            <person name="Rise C."/>
            <person name="Rogov P."/>
            <person name="Ross K."/>
            <person name="Ryan E."/>
            <person name="Settipalli S."/>
            <person name="Shea T."/>
            <person name="Sherpa N."/>
            <person name="Shi L."/>
            <person name="Shih D."/>
            <person name="Sparrow T."/>
            <person name="Spaulding J."/>
            <person name="Stalker J."/>
            <person name="Stange-Thomann N."/>
            <person name="Stavropoulos S."/>
            <person name="Stone C."/>
            <person name="Strader C."/>
            <person name="Tesfaye S."/>
            <person name="Thomson T."/>
            <person name="Thoulutsang Y."/>
            <person name="Thoulutsang D."/>
            <person name="Topham K."/>
            <person name="Topping I."/>
            <person name="Tsamla T."/>
            <person name="Vassiliev H."/>
            <person name="Vo A."/>
            <person name="Wangchuk T."/>
            <person name="Wangdi T."/>
            <person name="Weiand M."/>
            <person name="Wilkinson J."/>
            <person name="Wilson A."/>
            <person name="Yadav S."/>
            <person name="Young G."/>
            <person name="Yu Q."/>
            <person name="Zembek L."/>
            <person name="Zhong D."/>
            <person name="Zimmer A."/>
            <person name="Zwirko Z."/>
            <person name="Jaffe D.B."/>
            <person name="Alvarez P."/>
            <person name="Brockman W."/>
            <person name="Butler J."/>
            <person name="Chin C."/>
            <person name="Gnerre S."/>
            <person name="Grabherr M."/>
            <person name="Kleber M."/>
            <person name="Mauceli E."/>
            <person name="MacCallum I."/>
        </authorList>
    </citation>
    <scope>NUCLEOTIDE SEQUENCE [LARGE SCALE GENOMIC DNA]</scope>
    <source>
        <strain evidence="3">Tucson 15010-1051.87</strain>
    </source>
</reference>
<evidence type="ECO:0000313" key="3">
    <source>
        <dbReference type="Proteomes" id="UP000008792"/>
    </source>
</evidence>